<dbReference type="Pfam" id="PF26272">
    <property type="entry name" value="DUF8073_N"/>
    <property type="match status" value="1"/>
</dbReference>
<accession>A0A2I8VMQ2</accession>
<name>A0A2I8VMQ2_9EURY</name>
<feature type="compositionally biased region" description="Acidic residues" evidence="1">
    <location>
        <begin position="148"/>
        <end position="168"/>
    </location>
</feature>
<dbReference type="RefSeq" id="WP_103426058.1">
    <property type="nucleotide sequence ID" value="NZ_CP026309.1"/>
</dbReference>
<dbReference type="InterPro" id="IPR058810">
    <property type="entry name" value="DUF8073_C"/>
</dbReference>
<feature type="compositionally biased region" description="Acidic residues" evidence="1">
    <location>
        <begin position="318"/>
        <end position="332"/>
    </location>
</feature>
<feature type="compositionally biased region" description="Low complexity" evidence="1">
    <location>
        <begin position="121"/>
        <end position="146"/>
    </location>
</feature>
<dbReference type="Pfam" id="PF26271">
    <property type="entry name" value="DUF8073_M"/>
    <property type="match status" value="1"/>
</dbReference>
<dbReference type="KEGG" id="srub:C2R22_12545"/>
<sequence>MSLSHRYRQLAALIETLESHGVGVQQAEPLGNGESDQPSDDGFVVQLRVELPADATADLFDVDSAGAVETPGRPPVEPSAAPVGVRPATPAPRIALEGGQPTDASDGAAGHDDTEDATEVDGGSADAAESGTSGSDAGAADASRTGTADDDAELDVAAVVDDDSDGEETGGTGDSSGSDDAESAGDAEATDTATTEDAVPCTHPDCDRTFDTARGMKIHRTKAHPLSELVDGERERAVHRDPDVLARVYDEHDTFAEMTAALDVDVGAQAVRKQMIRHGIHEPGAKDEDTTDERTVDSTGEHTEDDGARDQSASAASDVDEMEEVDETDGVEPDVGLSSGADAPLDDDTPVADRLPDLDLPGSLSTQDLLTAVEEANTLYDVQRALDLDQKTTRDVLTEYDLLELVSGRVAAVGDREELKAEIGQRIRRTAT</sequence>
<dbReference type="InterPro" id="IPR058811">
    <property type="entry name" value="DUF8073_N"/>
</dbReference>
<reference evidence="3 4" key="1">
    <citation type="submission" date="2018-01" db="EMBL/GenBank/DDBJ databases">
        <title>Complete genome sequence of Salinigranum rubrum GX10T, an extremely halophilic archaeon isolated from a marine solar saltern.</title>
        <authorList>
            <person name="Han S."/>
        </authorList>
    </citation>
    <scope>NUCLEOTIDE SEQUENCE [LARGE SCALE GENOMIC DNA]</scope>
    <source>
        <strain evidence="3 4">GX10</strain>
    </source>
</reference>
<feature type="compositionally biased region" description="Acidic residues" evidence="1">
    <location>
        <begin position="177"/>
        <end position="189"/>
    </location>
</feature>
<proteinExistence type="predicted"/>
<feature type="region of interest" description="Disordered" evidence="1">
    <location>
        <begin position="65"/>
        <end position="201"/>
    </location>
</feature>
<dbReference type="EMBL" id="CP026309">
    <property type="protein sequence ID" value="AUV82369.1"/>
    <property type="molecule type" value="Genomic_DNA"/>
</dbReference>
<evidence type="ECO:0000259" key="2">
    <source>
        <dbReference type="PROSITE" id="PS00028"/>
    </source>
</evidence>
<dbReference type="OrthoDB" id="238089at2157"/>
<protein>
    <recommendedName>
        <fullName evidence="2">C2H2-type domain-containing protein</fullName>
    </recommendedName>
</protein>
<dbReference type="AlphaFoldDB" id="A0A2I8VMQ2"/>
<evidence type="ECO:0000256" key="1">
    <source>
        <dbReference type="SAM" id="MobiDB-lite"/>
    </source>
</evidence>
<dbReference type="Pfam" id="PF26270">
    <property type="entry name" value="DUF8073_C"/>
    <property type="match status" value="1"/>
</dbReference>
<evidence type="ECO:0000313" key="3">
    <source>
        <dbReference type="EMBL" id="AUV82369.1"/>
    </source>
</evidence>
<feature type="domain" description="C2H2-type" evidence="2">
    <location>
        <begin position="201"/>
        <end position="224"/>
    </location>
</feature>
<gene>
    <name evidence="3" type="ORF">C2R22_12545</name>
</gene>
<feature type="region of interest" description="Disordered" evidence="1">
    <location>
        <begin position="277"/>
        <end position="360"/>
    </location>
</feature>
<dbReference type="GeneID" id="35592934"/>
<feature type="compositionally biased region" description="Basic and acidic residues" evidence="1">
    <location>
        <begin position="279"/>
        <end position="309"/>
    </location>
</feature>
<organism evidence="3 4">
    <name type="scientific">Salinigranum rubrum</name>
    <dbReference type="NCBI Taxonomy" id="755307"/>
    <lineage>
        <taxon>Archaea</taxon>
        <taxon>Methanobacteriati</taxon>
        <taxon>Methanobacteriota</taxon>
        <taxon>Stenosarchaea group</taxon>
        <taxon>Halobacteria</taxon>
        <taxon>Halobacteriales</taxon>
        <taxon>Haloferacaceae</taxon>
        <taxon>Salinigranum</taxon>
    </lineage>
</organism>
<dbReference type="InterPro" id="IPR013087">
    <property type="entry name" value="Znf_C2H2_type"/>
</dbReference>
<keyword evidence="4" id="KW-1185">Reference proteome</keyword>
<dbReference type="PROSITE" id="PS00028">
    <property type="entry name" value="ZINC_FINGER_C2H2_1"/>
    <property type="match status" value="1"/>
</dbReference>
<evidence type="ECO:0000313" key="4">
    <source>
        <dbReference type="Proteomes" id="UP000236584"/>
    </source>
</evidence>
<dbReference type="Proteomes" id="UP000236584">
    <property type="component" value="Chromosome"/>
</dbReference>
<dbReference type="InterPro" id="IPR058809">
    <property type="entry name" value="DUF8073_M"/>
</dbReference>